<reference evidence="10 11" key="2">
    <citation type="submission" date="2024-01" db="EMBL/GenBank/DDBJ databases">
        <title>Comparative genomics of Cryptococcus and Kwoniella reveals pathogenesis evolution and contrasting modes of karyotype evolution via chromosome fusion or intercentromeric recombination.</title>
        <authorList>
            <person name="Coelho M.A."/>
            <person name="David-Palma M."/>
            <person name="Shea T."/>
            <person name="Bowers K."/>
            <person name="Mcginley-Smith S."/>
            <person name="Mohammad A.W."/>
            <person name="Gnirke A."/>
            <person name="Yurkov A.M."/>
            <person name="Nowrousian M."/>
            <person name="Sun S."/>
            <person name="Cuomo C.A."/>
            <person name="Heitman J."/>
        </authorList>
    </citation>
    <scope>NUCLEOTIDE SEQUENCE [LARGE SCALE GENOMIC DNA]</scope>
    <source>
        <strain evidence="10 11">IND107</strain>
    </source>
</reference>
<feature type="compositionally biased region" description="Basic and acidic residues" evidence="8">
    <location>
        <begin position="1"/>
        <end position="14"/>
    </location>
</feature>
<name>A0ABR3BT80_9TREE</name>
<proteinExistence type="inferred from homology"/>
<keyword evidence="7" id="KW-0539">Nucleus</keyword>
<evidence type="ECO:0000256" key="4">
    <source>
        <dbReference type="ARBA" id="ARBA00023015"/>
    </source>
</evidence>
<feature type="region of interest" description="Disordered" evidence="8">
    <location>
        <begin position="238"/>
        <end position="322"/>
    </location>
</feature>
<evidence type="ECO:0000256" key="5">
    <source>
        <dbReference type="ARBA" id="ARBA00023163"/>
    </source>
</evidence>
<feature type="compositionally biased region" description="Basic and acidic residues" evidence="8">
    <location>
        <begin position="238"/>
        <end position="313"/>
    </location>
</feature>
<dbReference type="GeneID" id="91990037"/>
<evidence type="ECO:0000256" key="3">
    <source>
        <dbReference type="ARBA" id="ARBA00022664"/>
    </source>
</evidence>
<evidence type="ECO:0000256" key="8">
    <source>
        <dbReference type="SAM" id="MobiDB-lite"/>
    </source>
</evidence>
<sequence length="322" mass="36277">MTDRSPERPQEEPKPSASPIRSRPEPEAEQPAPKRIRSNADDKGRGKRLFGNLLGTLQKFKTEDKSSRVTEAAKRREELSERITKKLQSETALNHDIQETDRELKTLRIATETAEAVWRQKEIALSSRHALLKPTAHFLHTALPLPHPPAFETNLLNPAPIPLSAGPTRDPPVKSDLPPLYFLPKILMPHQDDLIKSQVANIDELISEEVAALAAEREQIRTTARENKKRMEELSAKLSELRKQVRTSKDKDRDLKGGGTEKSESGLKTDELGRAPRGEMMEVDDDKSKEDKSKNGKVKDVRDEKEKGVKIEGDEGDIEVEY</sequence>
<dbReference type="PANTHER" id="PTHR12707:SF0">
    <property type="entry name" value="PININ"/>
    <property type="match status" value="1"/>
</dbReference>
<dbReference type="Pfam" id="PF04696">
    <property type="entry name" value="Pinin_SDK_memA"/>
    <property type="match status" value="1"/>
</dbReference>
<gene>
    <name evidence="10" type="ORF">I308_103181</name>
</gene>
<reference evidence="11" key="1">
    <citation type="submission" date="2015-01" db="EMBL/GenBank/DDBJ databases">
        <title>The Genome Sequence of Cryptococcus gattii MMRL2647.</title>
        <authorList>
            <consortium name="The Broad Institute Genomics Platform"/>
            <person name="Cuomo C."/>
            <person name="Litvintseva A."/>
            <person name="Chen Y."/>
            <person name="Heitman J."/>
            <person name="Sun S."/>
            <person name="Springer D."/>
            <person name="Dromer F."/>
            <person name="Young S."/>
            <person name="Zeng Q."/>
            <person name="Gargeya S."/>
            <person name="Abouelleil A."/>
            <person name="Alvarado L."/>
            <person name="Chapman S.B."/>
            <person name="Gainer-Dewar J."/>
            <person name="Goldberg J."/>
            <person name="Griggs A."/>
            <person name="Gujja S."/>
            <person name="Hansen M."/>
            <person name="Howarth C."/>
            <person name="Imamovic A."/>
            <person name="Larimer J."/>
            <person name="Murphy C."/>
            <person name="Naylor J."/>
            <person name="Pearson M."/>
            <person name="Priest M."/>
            <person name="Roberts A."/>
            <person name="Saif S."/>
            <person name="Shea T."/>
            <person name="Sykes S."/>
            <person name="Wortman J."/>
            <person name="Nusbaum C."/>
            <person name="Birren B."/>
        </authorList>
    </citation>
    <scope>NUCLEOTIDE SEQUENCE [LARGE SCALE GENOMIC DNA]</scope>
    <source>
        <strain evidence="11">IND107</strain>
    </source>
</reference>
<evidence type="ECO:0000313" key="11">
    <source>
        <dbReference type="Proteomes" id="UP000054399"/>
    </source>
</evidence>
<dbReference type="EMBL" id="ATAM02000005">
    <property type="protein sequence ID" value="KAL0249878.1"/>
    <property type="molecule type" value="Genomic_DNA"/>
</dbReference>
<comment type="caution">
    <text evidence="10">The sequence shown here is derived from an EMBL/GenBank/DDBJ whole genome shotgun (WGS) entry which is preliminary data.</text>
</comment>
<feature type="domain" description="Pinin/SDK/MemA protein" evidence="9">
    <location>
        <begin position="42"/>
        <end position="142"/>
    </location>
</feature>
<dbReference type="InterPro" id="IPR039853">
    <property type="entry name" value="Pinin"/>
</dbReference>
<protein>
    <recommendedName>
        <fullName evidence="9">Pinin/SDK/MemA protein domain-containing protein</fullName>
    </recommendedName>
</protein>
<feature type="region of interest" description="Disordered" evidence="8">
    <location>
        <begin position="1"/>
        <end position="51"/>
    </location>
</feature>
<comment type="subcellular location">
    <subcellularLocation>
        <location evidence="1">Nucleus</location>
    </subcellularLocation>
</comment>
<dbReference type="PANTHER" id="PTHR12707">
    <property type="entry name" value="PINN"/>
    <property type="match status" value="1"/>
</dbReference>
<evidence type="ECO:0000256" key="2">
    <source>
        <dbReference type="ARBA" id="ARBA00010386"/>
    </source>
</evidence>
<organism evidence="10 11">
    <name type="scientific">Cryptococcus tetragattii IND107</name>
    <dbReference type="NCBI Taxonomy" id="1296105"/>
    <lineage>
        <taxon>Eukaryota</taxon>
        <taxon>Fungi</taxon>
        <taxon>Dikarya</taxon>
        <taxon>Basidiomycota</taxon>
        <taxon>Agaricomycotina</taxon>
        <taxon>Tremellomycetes</taxon>
        <taxon>Tremellales</taxon>
        <taxon>Cryptococcaceae</taxon>
        <taxon>Cryptococcus</taxon>
        <taxon>Cryptococcus gattii species complex</taxon>
    </lineage>
</organism>
<dbReference type="Proteomes" id="UP000054399">
    <property type="component" value="Unassembled WGS sequence"/>
</dbReference>
<keyword evidence="11" id="KW-1185">Reference proteome</keyword>
<comment type="similarity">
    <text evidence="2">Belongs to the pinin family.</text>
</comment>
<dbReference type="InterPro" id="IPR006786">
    <property type="entry name" value="Pinin_SDK_MemA"/>
</dbReference>
<evidence type="ECO:0000313" key="10">
    <source>
        <dbReference type="EMBL" id="KAL0249878.1"/>
    </source>
</evidence>
<keyword evidence="6" id="KW-0508">mRNA splicing</keyword>
<evidence type="ECO:0000259" key="9">
    <source>
        <dbReference type="Pfam" id="PF04696"/>
    </source>
</evidence>
<evidence type="ECO:0000256" key="6">
    <source>
        <dbReference type="ARBA" id="ARBA00023187"/>
    </source>
</evidence>
<keyword evidence="5" id="KW-0804">Transcription</keyword>
<keyword evidence="3" id="KW-0507">mRNA processing</keyword>
<evidence type="ECO:0000256" key="7">
    <source>
        <dbReference type="ARBA" id="ARBA00023242"/>
    </source>
</evidence>
<evidence type="ECO:0000256" key="1">
    <source>
        <dbReference type="ARBA" id="ARBA00004123"/>
    </source>
</evidence>
<keyword evidence="4" id="KW-0805">Transcription regulation</keyword>
<dbReference type="RefSeq" id="XP_066614065.1">
    <property type="nucleotide sequence ID" value="XM_066757681.1"/>
</dbReference>
<accession>A0ABR3BT80</accession>